<accession>A0A8H4P9R9</accession>
<dbReference type="SMART" id="SM00554">
    <property type="entry name" value="FAS1"/>
    <property type="match status" value="2"/>
</dbReference>
<dbReference type="Gene3D" id="3.40.462.20">
    <property type="match status" value="1"/>
</dbReference>
<proteinExistence type="predicted"/>
<feature type="domain" description="FAS1" evidence="1">
    <location>
        <begin position="162"/>
        <end position="302"/>
    </location>
</feature>
<name>A0A8H4P9R9_9HYPO</name>
<dbReference type="Pfam" id="PF02469">
    <property type="entry name" value="Fasciclin"/>
    <property type="match status" value="2"/>
</dbReference>
<dbReference type="SUPFAM" id="SSF82153">
    <property type="entry name" value="FAS1 domain"/>
    <property type="match status" value="2"/>
</dbReference>
<feature type="domain" description="FAS1" evidence="1">
    <location>
        <begin position="305"/>
        <end position="476"/>
    </location>
</feature>
<dbReference type="GO" id="GO:0030198">
    <property type="term" value="P:extracellular matrix organization"/>
    <property type="evidence" value="ECO:0007669"/>
    <property type="project" value="TreeGrafter"/>
</dbReference>
<dbReference type="PANTHER" id="PTHR10900">
    <property type="entry name" value="PERIOSTIN-RELATED"/>
    <property type="match status" value="1"/>
</dbReference>
<dbReference type="GO" id="GO:0007155">
    <property type="term" value="P:cell adhesion"/>
    <property type="evidence" value="ECO:0007669"/>
    <property type="project" value="TreeGrafter"/>
</dbReference>
<dbReference type="InterPro" id="IPR050904">
    <property type="entry name" value="Adhesion/Biosynth-related"/>
</dbReference>
<protein>
    <submittedName>
        <fullName evidence="2">Fasciclin domain family</fullName>
    </submittedName>
</protein>
<reference evidence="2 3" key="1">
    <citation type="submission" date="2020-01" db="EMBL/GenBank/DDBJ databases">
        <title>Identification and distribution of gene clusters putatively required for synthesis of sphingolipid metabolism inhibitors in phylogenetically diverse species of the filamentous fungus Fusarium.</title>
        <authorList>
            <person name="Kim H.-S."/>
            <person name="Busman M."/>
            <person name="Brown D.W."/>
            <person name="Divon H."/>
            <person name="Uhlig S."/>
            <person name="Proctor R.H."/>
        </authorList>
    </citation>
    <scope>NUCLEOTIDE SEQUENCE [LARGE SCALE GENOMIC DNA]</scope>
    <source>
        <strain evidence="2 3">NRRL 20459</strain>
    </source>
</reference>
<organism evidence="2 3">
    <name type="scientific">Fusarium albosuccineum</name>
    <dbReference type="NCBI Taxonomy" id="1237068"/>
    <lineage>
        <taxon>Eukaryota</taxon>
        <taxon>Fungi</taxon>
        <taxon>Dikarya</taxon>
        <taxon>Ascomycota</taxon>
        <taxon>Pezizomycotina</taxon>
        <taxon>Sordariomycetes</taxon>
        <taxon>Hypocreomycetidae</taxon>
        <taxon>Hypocreales</taxon>
        <taxon>Nectriaceae</taxon>
        <taxon>Fusarium</taxon>
        <taxon>Fusarium decemcellulare species complex</taxon>
    </lineage>
</organism>
<dbReference type="GO" id="GO:0050839">
    <property type="term" value="F:cell adhesion molecule binding"/>
    <property type="evidence" value="ECO:0007669"/>
    <property type="project" value="TreeGrafter"/>
</dbReference>
<comment type="caution">
    <text evidence="2">The sequence shown here is derived from an EMBL/GenBank/DDBJ whole genome shotgun (WGS) entry which is preliminary data.</text>
</comment>
<evidence type="ECO:0000313" key="3">
    <source>
        <dbReference type="Proteomes" id="UP000554235"/>
    </source>
</evidence>
<evidence type="ECO:0000259" key="1">
    <source>
        <dbReference type="PROSITE" id="PS50213"/>
    </source>
</evidence>
<sequence length="521" mass="57662">MSNIQAGFIVYPWAETAEVLQGLQALLDAGVPDTLCLQAGFTRGEWGLGMAVTYIWPDAETIGPESEEWLQKLKALGSVIVDTVQETTFHDRDIIPASYNRFARGGTLVTMIKKKVSVWRALRALVFLTSIPLLVQFLVYKWYSAAQLSSVSPAPEATHEANLTIWEILSNDERVSRFVEIVGNLPDIVRGLSAPQARFTVYAPVNEAFDSFYFPPDPPPFFGLFIAGCHMGPGPVPAERLPSRSTVSSFVNGDIFFTYKQRISVQQTGDGLTLNHEAGLLPINKSQSAAVNGFIHHIDTVLVLPNSTAHALRTRPELSKLRKGLESTKLAEGIYDTNEHVSQTIFAPTNAAFDRLGGKATKFLFSHGGRPYLRALLKYHVVANKTLFSDIYWPHDGAELVDLSQIEAKDSHQFNLQTLHPDLKLPVQSRKVQNRWQLNVLADSGVSETDHHDLIPISVPDIVLMDGVIHLVDSVLLPPAPSEQKVSWLDRLASAIGHQDQSVEELVDLLEPYIDESEIFG</sequence>
<keyword evidence="3" id="KW-1185">Reference proteome</keyword>
<dbReference type="OrthoDB" id="7700931at2759"/>
<dbReference type="InterPro" id="IPR036378">
    <property type="entry name" value="FAS1_dom_sf"/>
</dbReference>
<gene>
    <name evidence="2" type="ORF">FALBO_8618</name>
</gene>
<dbReference type="GO" id="GO:0031012">
    <property type="term" value="C:extracellular matrix"/>
    <property type="evidence" value="ECO:0007669"/>
    <property type="project" value="TreeGrafter"/>
</dbReference>
<dbReference type="AlphaFoldDB" id="A0A8H4P9R9"/>
<dbReference type="EMBL" id="JAADYS010001175">
    <property type="protein sequence ID" value="KAF4464535.1"/>
    <property type="molecule type" value="Genomic_DNA"/>
</dbReference>
<dbReference type="InterPro" id="IPR000782">
    <property type="entry name" value="FAS1_domain"/>
</dbReference>
<dbReference type="Proteomes" id="UP000554235">
    <property type="component" value="Unassembled WGS sequence"/>
</dbReference>
<dbReference type="PANTHER" id="PTHR10900:SF77">
    <property type="entry name" value="FI19380P1"/>
    <property type="match status" value="1"/>
</dbReference>
<dbReference type="Gene3D" id="2.30.180.10">
    <property type="entry name" value="FAS1 domain"/>
    <property type="match status" value="2"/>
</dbReference>
<evidence type="ECO:0000313" key="2">
    <source>
        <dbReference type="EMBL" id="KAF4464535.1"/>
    </source>
</evidence>
<dbReference type="PROSITE" id="PS50213">
    <property type="entry name" value="FAS1"/>
    <property type="match status" value="2"/>
</dbReference>